<accession>A0AAV4A2K0</accession>
<keyword evidence="2" id="KW-1185">Reference proteome</keyword>
<comment type="caution">
    <text evidence="1">The sequence shown here is derived from an EMBL/GenBank/DDBJ whole genome shotgun (WGS) entry which is preliminary data.</text>
</comment>
<gene>
    <name evidence="1" type="ORF">PoB_003196100</name>
</gene>
<name>A0AAV4A2K0_9GAST</name>
<organism evidence="1 2">
    <name type="scientific">Plakobranchus ocellatus</name>
    <dbReference type="NCBI Taxonomy" id="259542"/>
    <lineage>
        <taxon>Eukaryota</taxon>
        <taxon>Metazoa</taxon>
        <taxon>Spiralia</taxon>
        <taxon>Lophotrochozoa</taxon>
        <taxon>Mollusca</taxon>
        <taxon>Gastropoda</taxon>
        <taxon>Heterobranchia</taxon>
        <taxon>Euthyneura</taxon>
        <taxon>Panpulmonata</taxon>
        <taxon>Sacoglossa</taxon>
        <taxon>Placobranchoidea</taxon>
        <taxon>Plakobranchidae</taxon>
        <taxon>Plakobranchus</taxon>
    </lineage>
</organism>
<protein>
    <submittedName>
        <fullName evidence="1">Uncharacterized protein</fullName>
    </submittedName>
</protein>
<dbReference type="Proteomes" id="UP000735302">
    <property type="component" value="Unassembled WGS sequence"/>
</dbReference>
<proteinExistence type="predicted"/>
<dbReference type="AlphaFoldDB" id="A0AAV4A2K0"/>
<reference evidence="1 2" key="1">
    <citation type="journal article" date="2021" name="Elife">
        <title>Chloroplast acquisition without the gene transfer in kleptoplastic sea slugs, Plakobranchus ocellatus.</title>
        <authorList>
            <person name="Maeda T."/>
            <person name="Takahashi S."/>
            <person name="Yoshida T."/>
            <person name="Shimamura S."/>
            <person name="Takaki Y."/>
            <person name="Nagai Y."/>
            <person name="Toyoda A."/>
            <person name="Suzuki Y."/>
            <person name="Arimoto A."/>
            <person name="Ishii H."/>
            <person name="Satoh N."/>
            <person name="Nishiyama T."/>
            <person name="Hasebe M."/>
            <person name="Maruyama T."/>
            <person name="Minagawa J."/>
            <person name="Obokata J."/>
            <person name="Shigenobu S."/>
        </authorList>
    </citation>
    <scope>NUCLEOTIDE SEQUENCE [LARGE SCALE GENOMIC DNA]</scope>
</reference>
<evidence type="ECO:0000313" key="1">
    <source>
        <dbReference type="EMBL" id="GFO05456.1"/>
    </source>
</evidence>
<evidence type="ECO:0000313" key="2">
    <source>
        <dbReference type="Proteomes" id="UP000735302"/>
    </source>
</evidence>
<dbReference type="EMBL" id="BLXT01003748">
    <property type="protein sequence ID" value="GFO05456.1"/>
    <property type="molecule type" value="Genomic_DNA"/>
</dbReference>
<sequence length="115" mass="13229">MQEIKDGVLTKTPAEIFDQTTDGNRLTDIVRNKRQIINAKSRVQQQPGAGCDVVRIKRAADVRPGCKTQRIAPTLRQDGSHSRPRVRSLKETRIFQNMCFWTRKLLPPVWAYAKR</sequence>